<dbReference type="InterPro" id="IPR045969">
    <property type="entry name" value="DUF5925"/>
</dbReference>
<sequence>MGDDGLDAHYWLSYLSEVGTGLLVRAQWEGMRYARDAEVAGAVADPPALLPEGAEIRLDQQLSDQRTVVAAWGGVLARIDGGGQVTEIDVVGRERAEVEAAVAHLADGARRAATLPEGSVRMRFWAERDGEGSMTTRRVEAPAWEEVAGNYTARTAAALGDLMALRSPATRAGRLVLWHGAPGTGKTTAARALARAWAGWCQTHYVMDPERLFDGPQYLLDVAGAGADRDDGKWRLVIAEDCDEYLRADAKLRAGASLGRLLNLCDGILGHGLRVLVLLTTNEDVGRLHPAITRPGRCLSQVAFEPLSAAEARRWLGSGATAPERPMTLAELYAVREDRAQDPAHREEPGGYL</sequence>
<dbReference type="SMART" id="SM00382">
    <property type="entry name" value="AAA"/>
    <property type="match status" value="1"/>
</dbReference>
<evidence type="ECO:0000313" key="2">
    <source>
        <dbReference type="EMBL" id="MDP5184431.1"/>
    </source>
</evidence>
<accession>A0ABT9IFQ3</accession>
<evidence type="ECO:0000259" key="1">
    <source>
        <dbReference type="SMART" id="SM00382"/>
    </source>
</evidence>
<keyword evidence="3" id="KW-1185">Reference proteome</keyword>
<dbReference type="SUPFAM" id="SSF52540">
    <property type="entry name" value="P-loop containing nucleoside triphosphate hydrolases"/>
    <property type="match status" value="1"/>
</dbReference>
<protein>
    <submittedName>
        <fullName evidence="2">DUF5925 domain-containing protein</fullName>
    </submittedName>
</protein>
<feature type="domain" description="AAA+ ATPase" evidence="1">
    <location>
        <begin position="172"/>
        <end position="309"/>
    </location>
</feature>
<comment type="caution">
    <text evidence="2">The sequence shown here is derived from an EMBL/GenBank/DDBJ whole genome shotgun (WGS) entry which is preliminary data.</text>
</comment>
<dbReference type="InterPro" id="IPR003593">
    <property type="entry name" value="AAA+_ATPase"/>
</dbReference>
<organism evidence="2 3">
    <name type="scientific">Blastococcus carthaginiensis</name>
    <dbReference type="NCBI Taxonomy" id="3050034"/>
    <lineage>
        <taxon>Bacteria</taxon>
        <taxon>Bacillati</taxon>
        <taxon>Actinomycetota</taxon>
        <taxon>Actinomycetes</taxon>
        <taxon>Geodermatophilales</taxon>
        <taxon>Geodermatophilaceae</taxon>
        <taxon>Blastococcus</taxon>
    </lineage>
</organism>
<dbReference type="RefSeq" id="WP_306000995.1">
    <property type="nucleotide sequence ID" value="NZ_JASNFN010000024.1"/>
</dbReference>
<proteinExistence type="predicted"/>
<dbReference type="Pfam" id="PF19347">
    <property type="entry name" value="DUF5925"/>
    <property type="match status" value="1"/>
</dbReference>
<dbReference type="InterPro" id="IPR003959">
    <property type="entry name" value="ATPase_AAA_core"/>
</dbReference>
<dbReference type="Gene3D" id="3.40.50.300">
    <property type="entry name" value="P-loop containing nucleotide triphosphate hydrolases"/>
    <property type="match status" value="1"/>
</dbReference>
<reference evidence="3" key="1">
    <citation type="submission" date="2023-05" db="EMBL/GenBank/DDBJ databases">
        <title>Draft genome of Pseudofrankia sp. BMG5.37.</title>
        <authorList>
            <person name="Gtari M."/>
            <person name="Ghodhbane F."/>
            <person name="Sbissi I."/>
        </authorList>
    </citation>
    <scope>NUCLEOTIDE SEQUENCE [LARGE SCALE GENOMIC DNA]</scope>
    <source>
        <strain evidence="3">BMG 814</strain>
    </source>
</reference>
<gene>
    <name evidence="2" type="ORF">QOZ88_17485</name>
</gene>
<dbReference type="Pfam" id="PF00004">
    <property type="entry name" value="AAA"/>
    <property type="match status" value="1"/>
</dbReference>
<dbReference type="InterPro" id="IPR027417">
    <property type="entry name" value="P-loop_NTPase"/>
</dbReference>
<dbReference type="EMBL" id="JASNFN010000024">
    <property type="protein sequence ID" value="MDP5184431.1"/>
    <property type="molecule type" value="Genomic_DNA"/>
</dbReference>
<name>A0ABT9IFQ3_9ACTN</name>
<dbReference type="Proteomes" id="UP001233673">
    <property type="component" value="Unassembled WGS sequence"/>
</dbReference>
<evidence type="ECO:0000313" key="3">
    <source>
        <dbReference type="Proteomes" id="UP001233673"/>
    </source>
</evidence>